<dbReference type="InterPro" id="IPR018060">
    <property type="entry name" value="HTH_AraC"/>
</dbReference>
<keyword evidence="6" id="KW-1185">Reference proteome</keyword>
<keyword evidence="1" id="KW-0805">Transcription regulation</keyword>
<dbReference type="RefSeq" id="WP_116857560.1">
    <property type="nucleotide sequence ID" value="NZ_QTJV01000019.1"/>
</dbReference>
<dbReference type="InterPro" id="IPR009057">
    <property type="entry name" value="Homeodomain-like_sf"/>
</dbReference>
<dbReference type="GO" id="GO:0003700">
    <property type="term" value="F:DNA-binding transcription factor activity"/>
    <property type="evidence" value="ECO:0007669"/>
    <property type="project" value="InterPro"/>
</dbReference>
<dbReference type="Proteomes" id="UP000261174">
    <property type="component" value="Unassembled WGS sequence"/>
</dbReference>
<proteinExistence type="predicted"/>
<dbReference type="PANTHER" id="PTHR43280:SF32">
    <property type="entry name" value="TRANSCRIPTIONAL REGULATORY PROTEIN"/>
    <property type="match status" value="1"/>
</dbReference>
<dbReference type="GO" id="GO:0043565">
    <property type="term" value="F:sequence-specific DNA binding"/>
    <property type="evidence" value="ECO:0007669"/>
    <property type="project" value="InterPro"/>
</dbReference>
<evidence type="ECO:0000256" key="3">
    <source>
        <dbReference type="ARBA" id="ARBA00023163"/>
    </source>
</evidence>
<dbReference type="SMART" id="SM00342">
    <property type="entry name" value="HTH_ARAC"/>
    <property type="match status" value="1"/>
</dbReference>
<organism evidence="5 6">
    <name type="scientific">Chitinophaga silvisoli</name>
    <dbReference type="NCBI Taxonomy" id="2291814"/>
    <lineage>
        <taxon>Bacteria</taxon>
        <taxon>Pseudomonadati</taxon>
        <taxon>Bacteroidota</taxon>
        <taxon>Chitinophagia</taxon>
        <taxon>Chitinophagales</taxon>
        <taxon>Chitinophagaceae</taxon>
        <taxon>Chitinophaga</taxon>
    </lineage>
</organism>
<feature type="domain" description="HTH araC/xylS-type" evidence="4">
    <location>
        <begin position="192"/>
        <end position="296"/>
    </location>
</feature>
<name>A0A3E1NS75_9BACT</name>
<dbReference type="PROSITE" id="PS01124">
    <property type="entry name" value="HTH_ARAC_FAMILY_2"/>
    <property type="match status" value="1"/>
</dbReference>
<keyword evidence="2" id="KW-0238">DNA-binding</keyword>
<evidence type="ECO:0000259" key="4">
    <source>
        <dbReference type="PROSITE" id="PS01124"/>
    </source>
</evidence>
<evidence type="ECO:0000256" key="1">
    <source>
        <dbReference type="ARBA" id="ARBA00023015"/>
    </source>
</evidence>
<evidence type="ECO:0000313" key="6">
    <source>
        <dbReference type="Proteomes" id="UP000261174"/>
    </source>
</evidence>
<reference evidence="5 6" key="1">
    <citation type="submission" date="2018-08" db="EMBL/GenBank/DDBJ databases">
        <title>Chitinophaga sp. K20C18050901, a novel bacterium isolated from forest soil.</title>
        <authorList>
            <person name="Wang C."/>
        </authorList>
    </citation>
    <scope>NUCLEOTIDE SEQUENCE [LARGE SCALE GENOMIC DNA]</scope>
    <source>
        <strain evidence="5 6">K20C18050901</strain>
    </source>
</reference>
<comment type="caution">
    <text evidence="5">The sequence shown here is derived from an EMBL/GenBank/DDBJ whole genome shotgun (WGS) entry which is preliminary data.</text>
</comment>
<evidence type="ECO:0000256" key="2">
    <source>
        <dbReference type="ARBA" id="ARBA00023125"/>
    </source>
</evidence>
<dbReference type="AlphaFoldDB" id="A0A3E1NS75"/>
<dbReference type="PANTHER" id="PTHR43280">
    <property type="entry name" value="ARAC-FAMILY TRANSCRIPTIONAL REGULATOR"/>
    <property type="match status" value="1"/>
</dbReference>
<evidence type="ECO:0000313" key="5">
    <source>
        <dbReference type="EMBL" id="RFM30801.1"/>
    </source>
</evidence>
<sequence>MLHIKSISQYYAACNLGKPKHPLIGVYQFHEMPKIEVDENLRFTLSYYVITIKYNCDCKSQYGQTNYDFDEGVMGFTAPNQVLGVNKNFALPKEGWCLMVHPDLLQGTELAKKIRQYDFFHYEVNEALILSADEEKDVEELFRKIQQEINRPIDKFSQDVLIAQLDLLLTYSNRFYDRQFITRKPLNNNLLAAFETLLEDFFANKSTHAGLPAVSYFADQLHLSAKYFSDMLKQLTGLTAQQHIHEKVIEKAKEKLSTTTLSVSEIAYELGFEHSQSFSKFFKAKTQQRPLEFRQSINL</sequence>
<dbReference type="Pfam" id="PF12833">
    <property type="entry name" value="HTH_18"/>
    <property type="match status" value="1"/>
</dbReference>
<dbReference type="SUPFAM" id="SSF46689">
    <property type="entry name" value="Homeodomain-like"/>
    <property type="match status" value="1"/>
</dbReference>
<gene>
    <name evidence="5" type="ORF">DXN04_32335</name>
</gene>
<accession>A0A3E1NS75</accession>
<dbReference type="EMBL" id="QTJV01000019">
    <property type="protein sequence ID" value="RFM30801.1"/>
    <property type="molecule type" value="Genomic_DNA"/>
</dbReference>
<dbReference type="Gene3D" id="1.10.10.60">
    <property type="entry name" value="Homeodomain-like"/>
    <property type="match status" value="1"/>
</dbReference>
<keyword evidence="3" id="KW-0804">Transcription</keyword>
<dbReference type="OrthoDB" id="643086at2"/>
<protein>
    <submittedName>
        <fullName evidence="5">AraC family transcriptional regulator</fullName>
    </submittedName>
</protein>